<dbReference type="PANTHER" id="PTHR43072">
    <property type="entry name" value="N-ACETYLTRANSFERASE"/>
    <property type="match status" value="1"/>
</dbReference>
<dbReference type="RefSeq" id="WP_094691585.1">
    <property type="nucleotide sequence ID" value="NZ_MWWQ01000014.1"/>
</dbReference>
<dbReference type="InterPro" id="IPR016181">
    <property type="entry name" value="Acyl_CoA_acyltransferase"/>
</dbReference>
<dbReference type="OrthoDB" id="3173333at2"/>
<dbReference type="SUPFAM" id="SSF55729">
    <property type="entry name" value="Acyl-CoA N-acyltransferases (Nat)"/>
    <property type="match status" value="1"/>
</dbReference>
<dbReference type="InterPro" id="IPR000182">
    <property type="entry name" value="GNAT_dom"/>
</dbReference>
<name>A0A261ERE7_9BIFI</name>
<comment type="caution">
    <text evidence="4">The sequence shown here is derived from an EMBL/GenBank/DDBJ whole genome shotgun (WGS) entry which is preliminary data.</text>
</comment>
<evidence type="ECO:0000256" key="2">
    <source>
        <dbReference type="ARBA" id="ARBA00023315"/>
    </source>
</evidence>
<dbReference type="GO" id="GO:0016747">
    <property type="term" value="F:acyltransferase activity, transferring groups other than amino-acyl groups"/>
    <property type="evidence" value="ECO:0007669"/>
    <property type="project" value="InterPro"/>
</dbReference>
<dbReference type="PROSITE" id="PS51186">
    <property type="entry name" value="GNAT"/>
    <property type="match status" value="1"/>
</dbReference>
<evidence type="ECO:0000259" key="3">
    <source>
        <dbReference type="PROSITE" id="PS51186"/>
    </source>
</evidence>
<sequence length="201" mass="22662">MSSPDFFIRVATPRDAGQLDAIYAHYVRDTAITFEYDVPSISEFATRIHNTLSFYPWVVAEAPNGTLLGYAYAGPFHARPAYDWAVETSIYVDNDVRRLGLGTALHNALFQSLQAMGITNMEACIAVTNHPDEHLGNASVDFHHKLGYRMVGRFEQCGYKFRTWYDMVWMERIIGQHVTDQPAVRPFLEVANTVGALKPEA</sequence>
<keyword evidence="2 4" id="KW-0012">Acyltransferase</keyword>
<organism evidence="4 5">
    <name type="scientific">Pseudoscardovia suis</name>
    <dbReference type="NCBI Taxonomy" id="987063"/>
    <lineage>
        <taxon>Bacteria</taxon>
        <taxon>Bacillati</taxon>
        <taxon>Actinomycetota</taxon>
        <taxon>Actinomycetes</taxon>
        <taxon>Bifidobacteriales</taxon>
        <taxon>Bifidobacteriaceae</taxon>
        <taxon>Pseudoscardovia</taxon>
    </lineage>
</organism>
<accession>A0A261ERE7</accession>
<keyword evidence="1 4" id="KW-0808">Transferase</keyword>
<reference evidence="4 5" key="1">
    <citation type="journal article" date="2017" name="BMC Genomics">
        <title>Comparative genomic and phylogenomic analyses of the Bifidobacteriaceae family.</title>
        <authorList>
            <person name="Lugli G.A."/>
            <person name="Milani C."/>
            <person name="Turroni F."/>
            <person name="Duranti S."/>
            <person name="Mancabelli L."/>
            <person name="Mangifesta M."/>
            <person name="Ferrario C."/>
            <person name="Modesto M."/>
            <person name="Mattarelli P."/>
            <person name="Jiri K."/>
            <person name="van Sinderen D."/>
            <person name="Ventura M."/>
        </authorList>
    </citation>
    <scope>NUCLEOTIDE SEQUENCE [LARGE SCALE GENOMIC DNA]</scope>
    <source>
        <strain evidence="4 5">DSM 24744</strain>
    </source>
</reference>
<dbReference type="Gene3D" id="3.40.630.30">
    <property type="match status" value="1"/>
</dbReference>
<dbReference type="AlphaFoldDB" id="A0A261ERE7"/>
<dbReference type="Pfam" id="PF13420">
    <property type="entry name" value="Acetyltransf_4"/>
    <property type="match status" value="1"/>
</dbReference>
<keyword evidence="5" id="KW-1185">Reference proteome</keyword>
<feature type="domain" description="N-acetyltransferase" evidence="3">
    <location>
        <begin position="6"/>
        <end position="175"/>
    </location>
</feature>
<dbReference type="EMBL" id="MWWQ01000014">
    <property type="protein sequence ID" value="OZG49424.1"/>
    <property type="molecule type" value="Genomic_DNA"/>
</dbReference>
<dbReference type="CDD" id="cd04301">
    <property type="entry name" value="NAT_SF"/>
    <property type="match status" value="1"/>
</dbReference>
<evidence type="ECO:0000313" key="4">
    <source>
        <dbReference type="EMBL" id="OZG49424.1"/>
    </source>
</evidence>
<dbReference type="Proteomes" id="UP000216454">
    <property type="component" value="Unassembled WGS sequence"/>
</dbReference>
<gene>
    <name evidence="4" type="ORF">PSSU_1248</name>
</gene>
<proteinExistence type="predicted"/>
<evidence type="ECO:0000313" key="5">
    <source>
        <dbReference type="Proteomes" id="UP000216454"/>
    </source>
</evidence>
<evidence type="ECO:0000256" key="1">
    <source>
        <dbReference type="ARBA" id="ARBA00022679"/>
    </source>
</evidence>
<dbReference type="PANTHER" id="PTHR43072:SF23">
    <property type="entry name" value="UPF0039 PROTEIN C11D3.02C"/>
    <property type="match status" value="1"/>
</dbReference>
<protein>
    <submittedName>
        <fullName evidence="4">Acyltransferase</fullName>
    </submittedName>
</protein>